<name>A0A238H4K8_9BURK</name>
<evidence type="ECO:0000313" key="2">
    <source>
        <dbReference type="EMBL" id="SMF99943.1"/>
    </source>
</evidence>
<accession>A0A238H4K8</accession>
<evidence type="ECO:0000256" key="1">
    <source>
        <dbReference type="SAM" id="MobiDB-lite"/>
    </source>
</evidence>
<organism evidence="2 3">
    <name type="scientific">Burkholderia singularis</name>
    <dbReference type="NCBI Taxonomy" id="1503053"/>
    <lineage>
        <taxon>Bacteria</taxon>
        <taxon>Pseudomonadati</taxon>
        <taxon>Pseudomonadota</taxon>
        <taxon>Betaproteobacteria</taxon>
        <taxon>Burkholderiales</taxon>
        <taxon>Burkholderiaceae</taxon>
        <taxon>Burkholderia</taxon>
        <taxon>pseudomallei group</taxon>
    </lineage>
</organism>
<dbReference type="AlphaFoldDB" id="A0A238H4K8"/>
<proteinExistence type="predicted"/>
<sequence>MSFPHTDAMPLTDASPGGPRGGGRRAVVCGAPVAPDPAGGSR</sequence>
<dbReference type="Proteomes" id="UP000198460">
    <property type="component" value="Unassembled WGS sequence"/>
</dbReference>
<protein>
    <submittedName>
        <fullName evidence="2">Uncharacterized protein</fullName>
    </submittedName>
</protein>
<dbReference type="EMBL" id="FXAN01000047">
    <property type="protein sequence ID" value="SMF99943.1"/>
    <property type="molecule type" value="Genomic_DNA"/>
</dbReference>
<reference evidence="2 3" key="1">
    <citation type="submission" date="2017-04" db="EMBL/GenBank/DDBJ databases">
        <authorList>
            <person name="Afonso C.L."/>
            <person name="Miller P.J."/>
            <person name="Scott M.A."/>
            <person name="Spackman E."/>
            <person name="Goraichik I."/>
            <person name="Dimitrov K.M."/>
            <person name="Suarez D.L."/>
            <person name="Swayne D.E."/>
        </authorList>
    </citation>
    <scope>NUCLEOTIDE SEQUENCE [LARGE SCALE GENOMIC DNA]</scope>
    <source>
        <strain evidence="2">LMG 28154</strain>
    </source>
</reference>
<evidence type="ECO:0000313" key="3">
    <source>
        <dbReference type="Proteomes" id="UP000198460"/>
    </source>
</evidence>
<gene>
    <name evidence="2" type="ORF">BSIN_3132</name>
</gene>
<feature type="region of interest" description="Disordered" evidence="1">
    <location>
        <begin position="1"/>
        <end position="42"/>
    </location>
</feature>